<keyword evidence="5 6" id="KW-0472">Membrane</keyword>
<feature type="signal peptide" evidence="7">
    <location>
        <begin position="1"/>
        <end position="19"/>
    </location>
</feature>
<keyword evidence="4 6" id="KW-1133">Transmembrane helix</keyword>
<keyword evidence="7" id="KW-0732">Signal</keyword>
<keyword evidence="3 6" id="KW-0812">Transmembrane</keyword>
<evidence type="ECO:0000259" key="8">
    <source>
        <dbReference type="Pfam" id="PF00892"/>
    </source>
</evidence>
<name>A0A316R695_9BACT</name>
<evidence type="ECO:0000256" key="3">
    <source>
        <dbReference type="ARBA" id="ARBA00022692"/>
    </source>
</evidence>
<comment type="subcellular location">
    <subcellularLocation>
        <location evidence="1">Cell membrane</location>
        <topology evidence="1">Multi-pass membrane protein</topology>
    </subcellularLocation>
</comment>
<evidence type="ECO:0000256" key="1">
    <source>
        <dbReference type="ARBA" id="ARBA00004651"/>
    </source>
</evidence>
<evidence type="ECO:0000313" key="10">
    <source>
        <dbReference type="Proteomes" id="UP000262954"/>
    </source>
</evidence>
<dbReference type="Pfam" id="PF00892">
    <property type="entry name" value="EamA"/>
    <property type="match status" value="2"/>
</dbReference>
<feature type="transmembrane region" description="Helical" evidence="6">
    <location>
        <begin position="122"/>
        <end position="143"/>
    </location>
</feature>
<dbReference type="SUPFAM" id="SSF103481">
    <property type="entry name" value="Multidrug resistance efflux transporter EmrE"/>
    <property type="match status" value="2"/>
</dbReference>
<dbReference type="RefSeq" id="WP_009317093.1">
    <property type="nucleotide sequence ID" value="NZ_CABKQP010000001.1"/>
</dbReference>
<evidence type="ECO:0000313" key="9">
    <source>
        <dbReference type="EMBL" id="HBJ09519.1"/>
    </source>
</evidence>
<dbReference type="PANTHER" id="PTHR32322:SF18">
    <property type="entry name" value="S-ADENOSYLMETHIONINE_S-ADENOSYLHOMOCYSTEINE TRANSPORTER"/>
    <property type="match status" value="1"/>
</dbReference>
<protein>
    <submittedName>
        <fullName evidence="9">EamA family transporter</fullName>
    </submittedName>
</protein>
<dbReference type="PANTHER" id="PTHR32322">
    <property type="entry name" value="INNER MEMBRANE TRANSPORTER"/>
    <property type="match status" value="1"/>
</dbReference>
<gene>
    <name evidence="9" type="ORF">DDY73_11010</name>
</gene>
<dbReference type="InterPro" id="IPR000620">
    <property type="entry name" value="EamA_dom"/>
</dbReference>
<dbReference type="InterPro" id="IPR050638">
    <property type="entry name" value="AA-Vitamin_Transporters"/>
</dbReference>
<evidence type="ECO:0000256" key="4">
    <source>
        <dbReference type="ARBA" id="ARBA00022989"/>
    </source>
</evidence>
<feature type="transmembrane region" description="Helical" evidence="6">
    <location>
        <begin position="213"/>
        <end position="235"/>
    </location>
</feature>
<feature type="transmembrane region" description="Helical" evidence="6">
    <location>
        <begin position="35"/>
        <end position="51"/>
    </location>
</feature>
<feature type="domain" description="EamA" evidence="8">
    <location>
        <begin position="152"/>
        <end position="287"/>
    </location>
</feature>
<feature type="transmembrane region" description="Helical" evidence="6">
    <location>
        <begin position="149"/>
        <end position="170"/>
    </location>
</feature>
<evidence type="ECO:0000256" key="6">
    <source>
        <dbReference type="SAM" id="Phobius"/>
    </source>
</evidence>
<feature type="transmembrane region" description="Helical" evidence="6">
    <location>
        <begin position="90"/>
        <end position="110"/>
    </location>
</feature>
<organism evidence="9 10">
    <name type="scientific">Coprobacter fastidiosus</name>
    <dbReference type="NCBI Taxonomy" id="1099853"/>
    <lineage>
        <taxon>Bacteria</taxon>
        <taxon>Pseudomonadati</taxon>
        <taxon>Bacteroidota</taxon>
        <taxon>Bacteroidia</taxon>
        <taxon>Bacteroidales</taxon>
        <taxon>Barnesiellaceae</taxon>
        <taxon>Coprobacter</taxon>
    </lineage>
</organism>
<dbReference type="AlphaFoldDB" id="A0A316R695"/>
<reference evidence="9 10" key="1">
    <citation type="journal article" date="2018" name="Nat. Biotechnol.">
        <title>A standardized bacterial taxonomy based on genome phylogeny substantially revises the tree of life.</title>
        <authorList>
            <person name="Parks D.H."/>
            <person name="Chuvochina M."/>
            <person name="Waite D.W."/>
            <person name="Rinke C."/>
            <person name="Skarshewski A."/>
            <person name="Chaumeil P.A."/>
            <person name="Hugenholtz P."/>
        </authorList>
    </citation>
    <scope>NUCLEOTIDE SEQUENCE [LARGE SCALE GENOMIC DNA]</scope>
    <source>
        <strain evidence="9">UBA11482</strain>
    </source>
</reference>
<sequence length="294" mass="33056">MKTKILAIFACLLWGSAFAGAKIGFEYTTPLHLSGMRFMLAGLLLIPFLIYQKIDWISNLKEWRYMLLFGFLQTFIQYGFFFMGLNKVPAAISAIIIGGGPFFVAVMAHFTMGNDRMSFRKILAIVLGMAGIVFISFAKGGSIHTDISFYYGVILLIISNIVGASTNIIVAKNRNKVSPVMLTAFANFSGGLILYIVSFFTEDWYVKPYSLEFYIAWIWLALIPAVGFSIWYSLLKRPEVKVSELNMWKFVVPVAGVVLSWLLVPGEYPDLYSILGIFIITVALLILQRQPNEK</sequence>
<dbReference type="InterPro" id="IPR037185">
    <property type="entry name" value="EmrE-like"/>
</dbReference>
<proteinExistence type="predicted"/>
<feature type="chain" id="PRO_5030062748" evidence="7">
    <location>
        <begin position="20"/>
        <end position="294"/>
    </location>
</feature>
<feature type="domain" description="EamA" evidence="8">
    <location>
        <begin position="5"/>
        <end position="136"/>
    </location>
</feature>
<dbReference type="EMBL" id="DNWC01000142">
    <property type="protein sequence ID" value="HBJ09519.1"/>
    <property type="molecule type" value="Genomic_DNA"/>
</dbReference>
<evidence type="ECO:0000256" key="5">
    <source>
        <dbReference type="ARBA" id="ARBA00023136"/>
    </source>
</evidence>
<feature type="transmembrane region" description="Helical" evidence="6">
    <location>
        <begin position="247"/>
        <end position="264"/>
    </location>
</feature>
<evidence type="ECO:0000256" key="2">
    <source>
        <dbReference type="ARBA" id="ARBA00022475"/>
    </source>
</evidence>
<feature type="transmembrane region" description="Helical" evidence="6">
    <location>
        <begin position="270"/>
        <end position="287"/>
    </location>
</feature>
<dbReference type="Proteomes" id="UP000262954">
    <property type="component" value="Unassembled WGS sequence"/>
</dbReference>
<evidence type="ECO:0000256" key="7">
    <source>
        <dbReference type="SAM" id="SignalP"/>
    </source>
</evidence>
<keyword evidence="2" id="KW-1003">Cell membrane</keyword>
<feature type="transmembrane region" description="Helical" evidence="6">
    <location>
        <begin position="182"/>
        <end position="201"/>
    </location>
</feature>
<accession>A0A316R695</accession>
<comment type="caution">
    <text evidence="9">The sequence shown here is derived from an EMBL/GenBank/DDBJ whole genome shotgun (WGS) entry which is preliminary data.</text>
</comment>
<feature type="transmembrane region" description="Helical" evidence="6">
    <location>
        <begin position="63"/>
        <end position="84"/>
    </location>
</feature>
<dbReference type="GO" id="GO:0005886">
    <property type="term" value="C:plasma membrane"/>
    <property type="evidence" value="ECO:0007669"/>
    <property type="project" value="UniProtKB-SubCell"/>
</dbReference>